<dbReference type="EMBL" id="QUMU01000023">
    <property type="protein sequence ID" value="REG19123.1"/>
    <property type="molecule type" value="Genomic_DNA"/>
</dbReference>
<dbReference type="EMBL" id="CP011509">
    <property type="protein sequence ID" value="AKJ07479.1"/>
    <property type="molecule type" value="Genomic_DNA"/>
</dbReference>
<gene>
    <name evidence="1" type="ORF">AA314_09105</name>
    <name evidence="2" type="ORF">ATI61_12374</name>
</gene>
<reference evidence="1 3" key="1">
    <citation type="submission" date="2015-05" db="EMBL/GenBank/DDBJ databases">
        <title>Genome assembly of Archangium gephyra DSM 2261.</title>
        <authorList>
            <person name="Sharma G."/>
            <person name="Subramanian S."/>
        </authorList>
    </citation>
    <scope>NUCLEOTIDE SEQUENCE [LARGE SCALE GENOMIC DNA]</scope>
    <source>
        <strain evidence="1 3">DSM 2261</strain>
    </source>
</reference>
<dbReference type="Proteomes" id="UP000035579">
    <property type="component" value="Chromosome"/>
</dbReference>
<evidence type="ECO:0000313" key="4">
    <source>
        <dbReference type="Proteomes" id="UP000256345"/>
    </source>
</evidence>
<evidence type="ECO:0000313" key="2">
    <source>
        <dbReference type="EMBL" id="REG19123.1"/>
    </source>
</evidence>
<evidence type="ECO:0000313" key="1">
    <source>
        <dbReference type="EMBL" id="AKJ07479.1"/>
    </source>
</evidence>
<reference evidence="2 4" key="2">
    <citation type="submission" date="2018-08" db="EMBL/GenBank/DDBJ databases">
        <title>Genomic Encyclopedia of Archaeal and Bacterial Type Strains, Phase II (KMG-II): from individual species to whole genera.</title>
        <authorList>
            <person name="Goeker M."/>
        </authorList>
    </citation>
    <scope>NUCLEOTIDE SEQUENCE [LARGE SCALE GENOMIC DNA]</scope>
    <source>
        <strain evidence="2 4">DSM 2261</strain>
    </source>
</reference>
<name>A0AAC8QHL0_9BACT</name>
<keyword evidence="4" id="KW-1185">Reference proteome</keyword>
<proteinExistence type="predicted"/>
<organism evidence="1 3">
    <name type="scientific">Archangium gephyra</name>
    <dbReference type="NCBI Taxonomy" id="48"/>
    <lineage>
        <taxon>Bacteria</taxon>
        <taxon>Pseudomonadati</taxon>
        <taxon>Myxococcota</taxon>
        <taxon>Myxococcia</taxon>
        <taxon>Myxococcales</taxon>
        <taxon>Cystobacterineae</taxon>
        <taxon>Archangiaceae</taxon>
        <taxon>Archangium</taxon>
    </lineage>
</organism>
<dbReference type="Proteomes" id="UP000256345">
    <property type="component" value="Unassembled WGS sequence"/>
</dbReference>
<sequence length="490" mass="53430">MAGTTVYEVEVLEPGHAATRPVSIGRAEFQRSFQRLVREVQLGNKTPQEAARELLKGQVEQPAEWQQLEGVWLAEVYKDRVLTLVPQDENSRLIPEADEALRSRYVQWCARRGGGDCLHLFDDGPYLRTDDRRTLALALSFGSVLEETLEALGREVNPRAVVATCLWTVSLYLALWLVPEPTTKALAASLSVILVAWLGVDTVWGLMDGWARLATQAHQATTFEELREAGEQFAKVLGKDAARTMLLAVGALTGRTLGEVAARVRSLPGYSAAGAQWEAQGGAAVLGRLQVREMGVAREGALAAAVEAVEMVVATPEGAVAVAVLSQNGSASAAGPAPGGNSVTTVLRHRGGNQQVVLGNGQRWHLPRGRSPQDIPAEDPLGDELQAAANQVAKQWGPGELTRDEKAAINEAIEAGNYFQASRLEGQARGRWVEAQLRELFKHLKWKRQGVDITGPNGQEYHYEVLAGSADNFGRHGRRMYDVFFRMIFF</sequence>
<dbReference type="KEGG" id="age:AA314_09105"/>
<evidence type="ECO:0000313" key="3">
    <source>
        <dbReference type="Proteomes" id="UP000035579"/>
    </source>
</evidence>
<dbReference type="AlphaFoldDB" id="A0AAC8QHL0"/>
<protein>
    <submittedName>
        <fullName evidence="1">Uncharacterized protein</fullName>
    </submittedName>
</protein>
<accession>A0AAC8QHL0</accession>